<protein>
    <recommendedName>
        <fullName evidence="3">F-box domain-containing protein</fullName>
    </recommendedName>
</protein>
<reference evidence="2" key="1">
    <citation type="journal article" date="2019" name="bioRxiv">
        <title>Genomics, evolutionary history and diagnostics of the Alternaria alternata species group including apple and Asian pear pathotypes.</title>
        <authorList>
            <person name="Armitage A.D."/>
            <person name="Cockerton H.M."/>
            <person name="Sreenivasaprasad S."/>
            <person name="Woodhall J.W."/>
            <person name="Lane C.R."/>
            <person name="Harrison R.J."/>
            <person name="Clarkson J.P."/>
        </authorList>
    </citation>
    <scope>NUCLEOTIDE SEQUENCE [LARGE SCALE GENOMIC DNA]</scope>
    <source>
        <strain evidence="2">FERA 1082</strain>
    </source>
</reference>
<proteinExistence type="predicted"/>
<accession>A0A4Q4M479</accession>
<name>A0A4Q4M479_9PLEO</name>
<sequence>MLATKRFQRIAQDLEKLPCELHGDILNDLEFSQLIRLSSCAGPRLTWSLENSISAWGDHFRAEDRSTWQKLLSISDSVRRLCFIQPKTKDEIPYIFERSLAFLFFRNEDWKATACGWLPADVQNRSRFAEHQLARTFLAELNSIVMDRTWSAFHEHYARFIEPWLPRLSPQAKAIFSKVPKLGIKDAVCHRYAYLSKDLPFSIDDLATFIDMYQQFRLLRAETMAAELYRLADIYETYPTRLKEPFDLRVRAPDNLNTQHVPTDIRRCARKLVRKAKNTRWKNTEGCVVRFAWPALVPYESQVEMFQEHITDATDIQVAPADIVDKCCAVVANAPSWARDNAEREVMAVTRLYETLKQQHLSLHGLNFKVLIQPYQAEFPKRAPVALPVLPRGDAELEWLENFAEVTAWMEGKTTQ</sequence>
<gene>
    <name evidence="1" type="ORF">AA0114_g10435</name>
</gene>
<evidence type="ECO:0008006" key="3">
    <source>
        <dbReference type="Google" id="ProtNLM"/>
    </source>
</evidence>
<dbReference type="Proteomes" id="UP000292402">
    <property type="component" value="Unassembled WGS sequence"/>
</dbReference>
<dbReference type="AlphaFoldDB" id="A0A4Q4M479"/>
<evidence type="ECO:0000313" key="1">
    <source>
        <dbReference type="EMBL" id="RYN42883.1"/>
    </source>
</evidence>
<organism evidence="1 2">
    <name type="scientific">Alternaria tenuissima</name>
    <dbReference type="NCBI Taxonomy" id="119927"/>
    <lineage>
        <taxon>Eukaryota</taxon>
        <taxon>Fungi</taxon>
        <taxon>Dikarya</taxon>
        <taxon>Ascomycota</taxon>
        <taxon>Pezizomycotina</taxon>
        <taxon>Dothideomycetes</taxon>
        <taxon>Pleosporomycetidae</taxon>
        <taxon>Pleosporales</taxon>
        <taxon>Pleosporineae</taxon>
        <taxon>Pleosporaceae</taxon>
        <taxon>Alternaria</taxon>
        <taxon>Alternaria sect. Alternaria</taxon>
        <taxon>Alternaria alternata complex</taxon>
    </lineage>
</organism>
<dbReference type="EMBL" id="PDXA01000046">
    <property type="protein sequence ID" value="RYN42883.1"/>
    <property type="molecule type" value="Genomic_DNA"/>
</dbReference>
<evidence type="ECO:0000313" key="2">
    <source>
        <dbReference type="Proteomes" id="UP000292402"/>
    </source>
</evidence>
<comment type="caution">
    <text evidence="1">The sequence shown here is derived from an EMBL/GenBank/DDBJ whole genome shotgun (WGS) entry which is preliminary data.</text>
</comment>